<keyword evidence="6" id="KW-0045">Antibiotic biosynthesis</keyword>
<evidence type="ECO:0000259" key="7">
    <source>
        <dbReference type="Pfam" id="PF01648"/>
    </source>
</evidence>
<dbReference type="NCBIfam" id="TIGR00556">
    <property type="entry name" value="pantethn_trn"/>
    <property type="match status" value="1"/>
</dbReference>
<accession>A0A3A6PXR8</accession>
<dbReference type="GO" id="GO:0000287">
    <property type="term" value="F:magnesium ion binding"/>
    <property type="evidence" value="ECO:0007669"/>
    <property type="project" value="InterPro"/>
</dbReference>
<evidence type="ECO:0000259" key="8">
    <source>
        <dbReference type="Pfam" id="PF22624"/>
    </source>
</evidence>
<dbReference type="OrthoDB" id="9808281at2"/>
<evidence type="ECO:0000313" key="9">
    <source>
        <dbReference type="EMBL" id="RJX40163.1"/>
    </source>
</evidence>
<name>A0A3A6PXR8_9BACL</name>
<feature type="domain" description="4'-phosphopantetheinyl transferase" evidence="7">
    <location>
        <begin position="106"/>
        <end position="205"/>
    </location>
</feature>
<dbReference type="AlphaFoldDB" id="A0A3A6PXR8"/>
<dbReference type="Pfam" id="PF01648">
    <property type="entry name" value="ACPS"/>
    <property type="match status" value="1"/>
</dbReference>
<dbReference type="InterPro" id="IPR055066">
    <property type="entry name" value="AASDHPPT_N"/>
</dbReference>
<reference evidence="9 10" key="1">
    <citation type="submission" date="2018-09" db="EMBL/GenBank/DDBJ databases">
        <title>Paenibacillus aracenensis nov. sp. isolated from a cave in southern Spain.</title>
        <authorList>
            <person name="Jurado V."/>
            <person name="Gutierrez-Patricio S."/>
            <person name="Gonzalez-Pimentel J.L."/>
            <person name="Miller A.Z."/>
            <person name="Laiz L."/>
            <person name="Saiz-Jimenez C."/>
        </authorList>
    </citation>
    <scope>NUCLEOTIDE SEQUENCE [LARGE SCALE GENOMIC DNA]</scope>
    <source>
        <strain evidence="9 10">JCM 19203</strain>
    </source>
</reference>
<evidence type="ECO:0000256" key="5">
    <source>
        <dbReference type="ARBA" id="ARBA00022842"/>
    </source>
</evidence>
<evidence type="ECO:0000313" key="10">
    <source>
        <dbReference type="Proteomes" id="UP000267798"/>
    </source>
</evidence>
<dbReference type="InterPro" id="IPR050559">
    <property type="entry name" value="P-Pant_transferase_sf"/>
</dbReference>
<keyword evidence="3 9" id="KW-0808">Transferase</keyword>
<dbReference type="GO" id="GO:0008897">
    <property type="term" value="F:holo-[acyl-carrier-protein] synthase activity"/>
    <property type="evidence" value="ECO:0007669"/>
    <property type="project" value="InterPro"/>
</dbReference>
<evidence type="ECO:0000256" key="6">
    <source>
        <dbReference type="ARBA" id="ARBA00023194"/>
    </source>
</evidence>
<keyword evidence="10" id="KW-1185">Reference proteome</keyword>
<comment type="similarity">
    <text evidence="2">Belongs to the P-Pant transferase superfamily. Gsp/Sfp/HetI/AcpT family.</text>
</comment>
<evidence type="ECO:0000256" key="3">
    <source>
        <dbReference type="ARBA" id="ARBA00022679"/>
    </source>
</evidence>
<feature type="domain" description="4'-phosphopantetheinyl transferase N-terminal" evidence="8">
    <location>
        <begin position="18"/>
        <end position="99"/>
    </location>
</feature>
<dbReference type="Proteomes" id="UP000267798">
    <property type="component" value="Unassembled WGS sequence"/>
</dbReference>
<dbReference type="InterPro" id="IPR008278">
    <property type="entry name" value="4-PPantetheinyl_Trfase_dom"/>
</dbReference>
<evidence type="ECO:0000256" key="2">
    <source>
        <dbReference type="ARBA" id="ARBA00010990"/>
    </source>
</evidence>
<dbReference type="SUPFAM" id="SSF56214">
    <property type="entry name" value="4'-phosphopantetheinyl transferase"/>
    <property type="match status" value="2"/>
</dbReference>
<dbReference type="InterPro" id="IPR004568">
    <property type="entry name" value="Ppantetheine-prot_Trfase_dom"/>
</dbReference>
<keyword evidence="5" id="KW-0460">Magnesium</keyword>
<gene>
    <name evidence="9" type="ORF">D3P09_12430</name>
</gene>
<dbReference type="Gene3D" id="3.90.470.20">
    <property type="entry name" value="4'-phosphopantetheinyl transferase domain"/>
    <property type="match status" value="2"/>
</dbReference>
<dbReference type="GO" id="GO:0019878">
    <property type="term" value="P:lysine biosynthetic process via aminoadipic acid"/>
    <property type="evidence" value="ECO:0007669"/>
    <property type="project" value="TreeGrafter"/>
</dbReference>
<dbReference type="GO" id="GO:0017000">
    <property type="term" value="P:antibiotic biosynthetic process"/>
    <property type="evidence" value="ECO:0007669"/>
    <property type="project" value="UniProtKB-KW"/>
</dbReference>
<proteinExistence type="inferred from homology"/>
<evidence type="ECO:0000256" key="1">
    <source>
        <dbReference type="ARBA" id="ARBA00001946"/>
    </source>
</evidence>
<dbReference type="PANTHER" id="PTHR12215:SF10">
    <property type="entry name" value="L-AMINOADIPATE-SEMIALDEHYDE DEHYDROGENASE-PHOSPHOPANTETHEINYL TRANSFERASE"/>
    <property type="match status" value="1"/>
</dbReference>
<evidence type="ECO:0000256" key="4">
    <source>
        <dbReference type="ARBA" id="ARBA00022723"/>
    </source>
</evidence>
<dbReference type="RefSeq" id="WP_120110185.1">
    <property type="nucleotide sequence ID" value="NZ_QXQB01000002.1"/>
</dbReference>
<dbReference type="InterPro" id="IPR037143">
    <property type="entry name" value="4-PPantetheinyl_Trfase_dom_sf"/>
</dbReference>
<dbReference type="GO" id="GO:0005829">
    <property type="term" value="C:cytosol"/>
    <property type="evidence" value="ECO:0007669"/>
    <property type="project" value="TreeGrafter"/>
</dbReference>
<comment type="caution">
    <text evidence="9">The sequence shown here is derived from an EMBL/GenBank/DDBJ whole genome shotgun (WGS) entry which is preliminary data.</text>
</comment>
<dbReference type="Pfam" id="PF22624">
    <property type="entry name" value="AASDHPPT_N"/>
    <property type="match status" value="1"/>
</dbReference>
<protein>
    <submittedName>
        <fullName evidence="9">4'-phosphopantetheinyl transferase</fullName>
    </submittedName>
</protein>
<dbReference type="GO" id="GO:0006633">
    <property type="term" value="P:fatty acid biosynthetic process"/>
    <property type="evidence" value="ECO:0007669"/>
    <property type="project" value="InterPro"/>
</dbReference>
<keyword evidence="4" id="KW-0479">Metal-binding</keyword>
<comment type="cofactor">
    <cofactor evidence="1">
        <name>Mg(2+)</name>
        <dbReference type="ChEBI" id="CHEBI:18420"/>
    </cofactor>
</comment>
<organism evidence="9 10">
    <name type="scientific">Paenibacillus pinisoli</name>
    <dbReference type="NCBI Taxonomy" id="1276110"/>
    <lineage>
        <taxon>Bacteria</taxon>
        <taxon>Bacillati</taxon>
        <taxon>Bacillota</taxon>
        <taxon>Bacilli</taxon>
        <taxon>Bacillales</taxon>
        <taxon>Paenibacillaceae</taxon>
        <taxon>Paenibacillus</taxon>
    </lineage>
</organism>
<dbReference type="PANTHER" id="PTHR12215">
    <property type="entry name" value="PHOSPHOPANTETHEINE TRANSFERASE"/>
    <property type="match status" value="1"/>
</dbReference>
<dbReference type="EMBL" id="QXQB01000002">
    <property type="protein sequence ID" value="RJX40163.1"/>
    <property type="molecule type" value="Genomic_DNA"/>
</dbReference>
<sequence length="236" mass="27425">MNVEIIVLHIPSVMGMDDYNWLLNQVSDEKRGKVKKLRFLKDAYRTLLGEALVRAAIMSRLGLCKEQIRFDKNEYGKPSLIGHSSFHFNVSHSGEWVAVFVSQALVGVDVEEIKPIDMNIAESFLSEREYQGLMSYPHGERLPHFYELWTLKESYIKCRGEGLSIPLHSFSITVNEDRSITLEPEGEPFYFRTYELDENHKLAACSEAEQFPLNVTRWSFEELRIMLEWDWSKGII</sequence>